<dbReference type="Gene3D" id="1.20.1270.90">
    <property type="entry name" value="AF1782-like"/>
    <property type="match status" value="1"/>
</dbReference>
<dbReference type="GO" id="GO:0000272">
    <property type="term" value="P:polysaccharide catabolic process"/>
    <property type="evidence" value="ECO:0007669"/>
    <property type="project" value="TreeGrafter"/>
</dbReference>
<protein>
    <recommendedName>
        <fullName evidence="8">Glycosyl hydrolase family 98 putative carbohydrate-binding module domain-containing protein</fullName>
    </recommendedName>
</protein>
<reference evidence="6 7" key="1">
    <citation type="journal article" date="2012" name="Int. J. Syst. Evol. Microbiol.">
        <title>Flammeovirga pacifica sp. nov., isolated from deep-sea sediment.</title>
        <authorList>
            <person name="Xu H."/>
            <person name="Fu Y."/>
            <person name="Yang N."/>
            <person name="Ding Z."/>
            <person name="Lai Q."/>
            <person name="Zeng R."/>
        </authorList>
    </citation>
    <scope>NUCLEOTIDE SEQUENCE [LARGE SCALE GENOMIC DNA]</scope>
    <source>
        <strain evidence="7">DSM 24597 / LMG 26175 / WPAGA1</strain>
    </source>
</reference>
<keyword evidence="2" id="KW-0732">Signal</keyword>
<dbReference type="Pfam" id="PF18962">
    <property type="entry name" value="Por_Secre_tail"/>
    <property type="match status" value="1"/>
</dbReference>
<dbReference type="InterPro" id="IPR038637">
    <property type="entry name" value="NPCBM_sf"/>
</dbReference>
<feature type="domain" description="Glycosyl hydrolase family 98 putative carbohydrate-binding module" evidence="3">
    <location>
        <begin position="933"/>
        <end position="1029"/>
    </location>
</feature>
<dbReference type="OrthoDB" id="9758333at2"/>
<evidence type="ECO:0008006" key="8">
    <source>
        <dbReference type="Google" id="ProtNLM"/>
    </source>
</evidence>
<sequence>MKNFTIYLLLFLFSIVGLQAQECNTLIDDNFEEDTDMENLPSYISLNTSGNINAGDIYMKDGMLHMETPPAVGHAKANINFGNFTQSEFEISFKVKSNNSGGYTFKMDFLDANNKCWIGIKYPDYGKKDLRYDILENGNVPGGSNFPEENSLLDGEYVVNTWYDVRMVFNADHQVSLYLDGVLKFANLPLPEVVKGSPITTVKMYSQGSLNSGVITFFDYFKTVEGPQLNKDLIAKSIIDAENFLELKESSGQYPQEAIDQLKADIAKAKATMNDCSLTQEELDQAATDMDEALEEFRGQIIIIPTDVTVSVNWNESLMERKAEWFGANSTYNADGQGLWNPDMDDFEPRVIDLANYTGSAYFRFPGGTMANLYNWKRAIGPTSDRIDNLDAHNDGKAFHNNFGPDEFGKLLNTTYLEDGSIVVPFAYGTPQDAADFVEYMNAEVGANPNGGKDWALERAKNGQYEPYNIKVWEIGNELFGNWELSVMNYPLSGDDIRGGESIRKGDASFYVYGGTERFTNQRAVKQTTWVVDECKLDGSPEQEFYVKFPPIDMSQDFKVTIEGEEWTEVLNFENSSATDKHYVVTSAENGTFIFGDGVNGAIPESLGDVVLDYTTGPHAGFSAYYQAMKAVDPNITVVSCYEGEDFFKHMADINAPYDAVARHYYPGGEANVGQEFIFELSQIAKYNTRVDDFKNYLEKYDNTGLNGIEVQQFLSEYGTPRNFSAIPHAMILWHQMMNNYQKELLGIQTHSFFKNDGTTMVETRFGGFLMAKGFAHHIFTHLHQNNFVKTDFEGEKYTHNNAELWNTYPTASVNEDKTVATIVIPNTSDGKQLQTTFDFASLPFDKYDHVVLKKWVALSDNLNTDNTSDFPNNVRLEGPFVIDDAKNFKFDKVEPYTVTVYQWSVSDEEEITYLHDIQPKISYGQVSNEYGFSEDSVLVINGSQYDHSVTLSYNTEVEYDIKNYFDFFEAEIGLEDNFIGGSIILKIFGDDELIYESLPIGENTPLEYISVDVRSVEKLRIETKPNQGLGINLGMGHARLFKNENYNDDVTGIDLERKALNISPNPFQNRIHVALPKAVNGTLMIHDVMGRVVLQQKLHQKMAIDLDLSFLNNGMYIVNVYNNEEVYVGKILKSN</sequence>
<evidence type="ECO:0000313" key="6">
    <source>
        <dbReference type="EMBL" id="OHX64692.1"/>
    </source>
</evidence>
<organism evidence="6 7">
    <name type="scientific">Flammeovirga pacifica</name>
    <dbReference type="NCBI Taxonomy" id="915059"/>
    <lineage>
        <taxon>Bacteria</taxon>
        <taxon>Pseudomonadati</taxon>
        <taxon>Bacteroidota</taxon>
        <taxon>Cytophagia</taxon>
        <taxon>Cytophagales</taxon>
        <taxon>Flammeovirgaceae</taxon>
        <taxon>Flammeovirga</taxon>
    </lineage>
</organism>
<dbReference type="InterPro" id="IPR026444">
    <property type="entry name" value="Secre_tail"/>
</dbReference>
<dbReference type="InterPro" id="IPR055235">
    <property type="entry name" value="ASD1_cat"/>
</dbReference>
<dbReference type="InterPro" id="IPR013780">
    <property type="entry name" value="Glyco_hydro_b"/>
</dbReference>
<dbReference type="AlphaFoldDB" id="A0A1S1YUI7"/>
<dbReference type="PANTHER" id="PTHR43576">
    <property type="entry name" value="ALPHA-L-ARABINOFURANOSIDASE C-RELATED"/>
    <property type="match status" value="1"/>
</dbReference>
<dbReference type="Pfam" id="PF08305">
    <property type="entry name" value="NPCBM"/>
    <property type="match status" value="1"/>
</dbReference>
<name>A0A1S1YUI7_FLAPC</name>
<evidence type="ECO:0000256" key="1">
    <source>
        <dbReference type="SAM" id="Coils"/>
    </source>
</evidence>
<dbReference type="Gene3D" id="2.60.120.1060">
    <property type="entry name" value="NPCBM/NEW2 domain"/>
    <property type="match status" value="1"/>
</dbReference>
<feature type="domain" description="Secretion system C-terminal sorting" evidence="4">
    <location>
        <begin position="1063"/>
        <end position="1132"/>
    </location>
</feature>
<dbReference type="EMBL" id="JRYR02000002">
    <property type="protein sequence ID" value="OHX64692.1"/>
    <property type="molecule type" value="Genomic_DNA"/>
</dbReference>
<evidence type="ECO:0000313" key="7">
    <source>
        <dbReference type="Proteomes" id="UP000179797"/>
    </source>
</evidence>
<feature type="coiled-coil region" evidence="1">
    <location>
        <begin position="259"/>
        <end position="296"/>
    </location>
</feature>
<dbReference type="Gene3D" id="2.60.40.1180">
    <property type="entry name" value="Golgi alpha-mannosidase II"/>
    <property type="match status" value="1"/>
</dbReference>
<feature type="domain" description="Alpha-L-arabinofuranosidase 1 catalytic" evidence="5">
    <location>
        <begin position="361"/>
        <end position="480"/>
    </location>
</feature>
<dbReference type="SUPFAM" id="SSF49785">
    <property type="entry name" value="Galactose-binding domain-like"/>
    <property type="match status" value="1"/>
</dbReference>
<evidence type="ECO:0000256" key="2">
    <source>
        <dbReference type="SAM" id="SignalP"/>
    </source>
</evidence>
<dbReference type="InterPro" id="IPR008979">
    <property type="entry name" value="Galactose-bd-like_sf"/>
</dbReference>
<dbReference type="STRING" id="915059.NH26_24320"/>
<feature type="chain" id="PRO_5012661534" description="Glycosyl hydrolase family 98 putative carbohydrate-binding module domain-containing protein" evidence="2">
    <location>
        <begin position="21"/>
        <end position="1136"/>
    </location>
</feature>
<dbReference type="Proteomes" id="UP000179797">
    <property type="component" value="Unassembled WGS sequence"/>
</dbReference>
<dbReference type="Pfam" id="PF22848">
    <property type="entry name" value="ASD1_dom"/>
    <property type="match status" value="1"/>
</dbReference>
<dbReference type="NCBIfam" id="TIGR04183">
    <property type="entry name" value="Por_Secre_tail"/>
    <property type="match status" value="1"/>
</dbReference>
<evidence type="ECO:0000259" key="3">
    <source>
        <dbReference type="Pfam" id="PF08305"/>
    </source>
</evidence>
<dbReference type="RefSeq" id="WP_084812374.1">
    <property type="nucleotide sequence ID" value="NZ_JRYR02000002.1"/>
</dbReference>
<dbReference type="InterPro" id="IPR013222">
    <property type="entry name" value="Glyco_hyd_98_carb-bd"/>
</dbReference>
<evidence type="ECO:0000259" key="4">
    <source>
        <dbReference type="Pfam" id="PF18962"/>
    </source>
</evidence>
<keyword evidence="1" id="KW-0175">Coiled coil</keyword>
<comment type="caution">
    <text evidence="6">The sequence shown here is derived from an EMBL/GenBank/DDBJ whole genome shotgun (WGS) entry which is preliminary data.</text>
</comment>
<dbReference type="GO" id="GO:0004553">
    <property type="term" value="F:hydrolase activity, hydrolyzing O-glycosyl compounds"/>
    <property type="evidence" value="ECO:0007669"/>
    <property type="project" value="UniProtKB-ARBA"/>
</dbReference>
<dbReference type="SUPFAM" id="SSF49899">
    <property type="entry name" value="Concanavalin A-like lectins/glucanases"/>
    <property type="match status" value="1"/>
</dbReference>
<dbReference type="Gene3D" id="2.60.120.200">
    <property type="match status" value="1"/>
</dbReference>
<dbReference type="Gene3D" id="3.20.20.80">
    <property type="entry name" value="Glycosidases"/>
    <property type="match status" value="2"/>
</dbReference>
<accession>A0A1S1YUI7</accession>
<dbReference type="InterPro" id="IPR013320">
    <property type="entry name" value="ConA-like_dom_sf"/>
</dbReference>
<keyword evidence="7" id="KW-1185">Reference proteome</keyword>
<dbReference type="SUPFAM" id="SSF51445">
    <property type="entry name" value="(Trans)glycosidases"/>
    <property type="match status" value="2"/>
</dbReference>
<dbReference type="PANTHER" id="PTHR43576:SF3">
    <property type="entry name" value="ALPHA-L-ARABINOFURANOSIDASE C"/>
    <property type="match status" value="1"/>
</dbReference>
<gene>
    <name evidence="6" type="ORF">NH26_24320</name>
</gene>
<proteinExistence type="predicted"/>
<feature type="signal peptide" evidence="2">
    <location>
        <begin position="1"/>
        <end position="20"/>
    </location>
</feature>
<evidence type="ECO:0000259" key="5">
    <source>
        <dbReference type="Pfam" id="PF22848"/>
    </source>
</evidence>
<dbReference type="InterPro" id="IPR017853">
    <property type="entry name" value="GH"/>
</dbReference>